<dbReference type="PROSITE" id="PS50994">
    <property type="entry name" value="INTEGRASE"/>
    <property type="match status" value="1"/>
</dbReference>
<dbReference type="PANTHER" id="PTHR47567">
    <property type="entry name" value="MITOCHONDRIAL SUBSTRATE/SOLUTE CARRIER"/>
    <property type="match status" value="1"/>
</dbReference>
<dbReference type="Pfam" id="PF07727">
    <property type="entry name" value="RVT_2"/>
    <property type="match status" value="1"/>
</dbReference>
<feature type="domain" description="Integrase catalytic" evidence="5">
    <location>
        <begin position="313"/>
        <end position="479"/>
    </location>
</feature>
<feature type="region of interest" description="Disordered" evidence="4">
    <location>
        <begin position="638"/>
        <end position="833"/>
    </location>
</feature>
<dbReference type="PANTHER" id="PTHR47567:SF1">
    <property type="entry name" value="NAD-DEPENDENT EPIMERASE_DEHYDRATASE DOMAIN-CONTAINING PROTEIN"/>
    <property type="match status" value="1"/>
</dbReference>
<protein>
    <recommendedName>
        <fullName evidence="5">Integrase catalytic domain-containing protein</fullName>
    </recommendedName>
</protein>
<dbReference type="SUPFAM" id="SSF103506">
    <property type="entry name" value="Mitochondrial carrier"/>
    <property type="match status" value="1"/>
</dbReference>
<dbReference type="InterPro" id="IPR013103">
    <property type="entry name" value="RVT_2"/>
</dbReference>
<organism evidence="6 7">
    <name type="scientific">Symbiodinium microadriaticum</name>
    <name type="common">Dinoflagellate</name>
    <name type="synonym">Zooxanthella microadriatica</name>
    <dbReference type="NCBI Taxonomy" id="2951"/>
    <lineage>
        <taxon>Eukaryota</taxon>
        <taxon>Sar</taxon>
        <taxon>Alveolata</taxon>
        <taxon>Dinophyceae</taxon>
        <taxon>Suessiales</taxon>
        <taxon>Symbiodiniaceae</taxon>
        <taxon>Symbiodinium</taxon>
    </lineage>
</organism>
<keyword evidence="3" id="KW-0472">Membrane</keyword>
<dbReference type="InterPro" id="IPR001584">
    <property type="entry name" value="Integrase_cat-core"/>
</dbReference>
<dbReference type="OrthoDB" id="425619at2759"/>
<dbReference type="InterPro" id="IPR036397">
    <property type="entry name" value="RNaseH_sf"/>
</dbReference>
<dbReference type="Proteomes" id="UP000186817">
    <property type="component" value="Unassembled WGS sequence"/>
</dbReference>
<evidence type="ECO:0000256" key="3">
    <source>
        <dbReference type="ARBA" id="ARBA00023136"/>
    </source>
</evidence>
<comment type="caution">
    <text evidence="6">The sequence shown here is derived from an EMBL/GenBank/DDBJ whole genome shotgun (WGS) entry which is preliminary data.</text>
</comment>
<dbReference type="GO" id="GO:0003676">
    <property type="term" value="F:nucleic acid binding"/>
    <property type="evidence" value="ECO:0007669"/>
    <property type="project" value="InterPro"/>
</dbReference>
<evidence type="ECO:0000256" key="2">
    <source>
        <dbReference type="ARBA" id="ARBA00022692"/>
    </source>
</evidence>
<dbReference type="SUPFAM" id="SSF53098">
    <property type="entry name" value="Ribonuclease H-like"/>
    <property type="match status" value="1"/>
</dbReference>
<evidence type="ECO:0000256" key="1">
    <source>
        <dbReference type="ARBA" id="ARBA00004141"/>
    </source>
</evidence>
<dbReference type="EMBL" id="LSRX01000147">
    <property type="protein sequence ID" value="OLQ07092.1"/>
    <property type="molecule type" value="Genomic_DNA"/>
</dbReference>
<name>A0A1Q9EI32_SYMMI</name>
<keyword evidence="2" id="KW-0812">Transmembrane</keyword>
<dbReference type="InterPro" id="IPR018108">
    <property type="entry name" value="MCP_transmembrane"/>
</dbReference>
<dbReference type="Gene3D" id="3.30.420.10">
    <property type="entry name" value="Ribonuclease H-like superfamily/Ribonuclease H"/>
    <property type="match status" value="1"/>
</dbReference>
<accession>A0A1Q9EI32</accession>
<gene>
    <name evidence="6" type="ORF">AK812_SmicGene9563</name>
</gene>
<sequence>MIGQAWGKYSRDRKLLKATAQDVREAFETVAAQDYDAALAEPFVGLAGNWPYPSRPSLGHTLLAAARHRGHQVTTASLQSFDRRPFFMCFRLAGPSPLLNFSGKQARLDAEKKNLESEAAVLQAAMAQRRSGRHFLIEFGRGARPDRTPEGKELLEELGEADFVMNGRRYVTSSPSFVTALRAGKDAALDDLAAMTLQGIERQFDEDHQAGNVHEGLAAETFDGDGSLLDLEEDESDVDEPGPVTEEERTVKAIPVAVRQAVRRLHENTGHRSPLRLARALVIAGAPPEAILAAKQLKCSLCDERRPPKVQRPASLPGPRDPGDQVGIDIFDVFDGVGTRFSVLHAVDAATRFQMAVLVERKASEEVVNFIRERWAPVFGVPRTLVCDQGREFISHELEDFASGVNMHLYHIAVGAPWQNGLCERTGGILKTLVSACVAARSLMGTEEMKVGLAEGLLAYNMDVGDSGFSPMQAAVGRQPMLPGDALGGGRLGELEAMENPSYARLMAVREAAKMAMLRLHFSRSLKRAEKARSRNPTLVSTPAVGDLVYYWREQKYNKRASYNKRRLLLKKWHGPALLVAFEGSNCYVTARGTLTKVALEHVRRASAMEQLASGEWESVLQEIVDAAARDQEWEVIPQQGSGDSDGGPPPPGPPDGDDGPGLGEQPTLPEPTRGPMAPSTADGAPALGHLGLDVSDGAGLEQPTVPEPGGPLLGRVLPFRDQLRQAMSRGQEQRGRDLPPVSTGEFVKATSGSAAGDSRRPSTLLGRRVSGASSSRAPGTPVPECILGAGGGEERSPVGPFEAETEPDGGSTKRPAELDAETLRDKAQGSDDTVPFDAMVMERSEVLAAAQAREGEVHPLVKLQAQAAMDRLSGDIGEAGDHGTWDGRWPLPSRTEYEAFVQAGLKWPTTRDAFVVQAARKEYHWSSMGPEQKAAFKDAAAEAWNVWLRNEAVEVLSDAESEKVWATLRQRGELHKVLTPRFVYTDKNDGQRTQQNNLPLKASARLVVPGYKDITAYGLRKDAPTASRTSQHLLFSVAASKFQDGWRMGTADVKSAFMKGERYMEGTRELYVKNVEVRGDSPSLPVGRKLSRVLKGVFGLADAPREWFLRLRKSVVRRGWRTSTMDAATFFLWSQDSTPRLLGMLCSHVDDLLFCGGPEAWSSIRELGDELGFGSLEENAFVYCGKRVAQDLASGEVTVSMKEYHQNLKEVRLPSSRRRDPDASLTPGEHKQLRALVGSLQWLVAQVRFDAGFLLSALQAETPTVNTLLKINQLIKLFKETGDFELRFRPLDLRNAGILVVTDASLGNVTRTGAVGSQPLERVYSQSCYCVLLAEASLMRGEKGRFTVLDHRSHRLQRVCRSTFAAELLGVEEGTDAGQYCRGHVAELQGYDLGHRGVDCILDNIDMVIVTDAKDVYDKGNSDTPSYGSQKSLAFTVAWLRGMLGRGNTALRWTATENMFVDCGTKEMDGAHMRKILGEGEWSYRFDADLVKQTVRARAPVQRGPRVLSGQSVASSDPVLAFLQGLSTQKGWHRRNTTAIQASPIRDTDTTSKERRLALLFMLRTHLVEIDVWQRWLQPKTDTTGGSVEEPRVSLYFHVTDLQAAGPEVVQALQALPGTRKIIAPVATGWCELLAAEVALLQAALLDDPGAAMFVLLPHDARVLVRFVETAWLCFDVGTGKSWLFCMHTAAFAQVHYQWKKLFATMCFFIQTDRVCMDKASASALRGGVAAAVVQAICVPAFMWMRTVTNYQYRHGGRVLDVARRLYAEGGPRRFYRGVVPALVQSPVLRFGGLAVNEGLLSVTANYSVSHTATAALSSAAATGLKILLMPLDAWQTAKQVNGQQGLTLLMIEAKKRPLSLWRGTAGCLTGTWVAHYAWCFTNNYLHDALPTSAFGNSDLARGASIGFISNVAGDCCSNFLRVLKVIRQTAGGSISYHDAVKELLQRDGVRGLFGRGLPTKVASSGLQGAAFLIGYEAVLRSIAV</sequence>
<evidence type="ECO:0000313" key="6">
    <source>
        <dbReference type="EMBL" id="OLQ07092.1"/>
    </source>
</evidence>
<keyword evidence="7" id="KW-1185">Reference proteome</keyword>
<reference evidence="6 7" key="1">
    <citation type="submission" date="2016-02" db="EMBL/GenBank/DDBJ databases">
        <title>Genome analysis of coral dinoflagellate symbionts highlights evolutionary adaptations to a symbiotic lifestyle.</title>
        <authorList>
            <person name="Aranda M."/>
            <person name="Li Y."/>
            <person name="Liew Y.J."/>
            <person name="Baumgarten S."/>
            <person name="Simakov O."/>
            <person name="Wilson M."/>
            <person name="Piel J."/>
            <person name="Ashoor H."/>
            <person name="Bougouffa S."/>
            <person name="Bajic V.B."/>
            <person name="Ryu T."/>
            <person name="Ravasi T."/>
            <person name="Bayer T."/>
            <person name="Micklem G."/>
            <person name="Kim H."/>
            <person name="Bhak J."/>
            <person name="Lajeunesse T.C."/>
            <person name="Voolstra C.R."/>
        </authorList>
    </citation>
    <scope>NUCLEOTIDE SEQUENCE [LARGE SCALE GENOMIC DNA]</scope>
    <source>
        <strain evidence="6 7">CCMP2467</strain>
    </source>
</reference>
<feature type="compositionally biased region" description="Basic and acidic residues" evidence="4">
    <location>
        <begin position="815"/>
        <end position="830"/>
    </location>
</feature>
<evidence type="ECO:0000259" key="5">
    <source>
        <dbReference type="PROSITE" id="PS50994"/>
    </source>
</evidence>
<dbReference type="Pfam" id="PF00665">
    <property type="entry name" value="rve"/>
    <property type="match status" value="1"/>
</dbReference>
<dbReference type="Gene3D" id="1.50.40.10">
    <property type="entry name" value="Mitochondrial carrier domain"/>
    <property type="match status" value="1"/>
</dbReference>
<feature type="compositionally biased region" description="Low complexity" evidence="4">
    <location>
        <begin position="767"/>
        <end position="778"/>
    </location>
</feature>
<dbReference type="InterPro" id="IPR023395">
    <property type="entry name" value="MCP_dom_sf"/>
</dbReference>
<dbReference type="GO" id="GO:0015074">
    <property type="term" value="P:DNA integration"/>
    <property type="evidence" value="ECO:0007669"/>
    <property type="project" value="InterPro"/>
</dbReference>
<comment type="subcellular location">
    <subcellularLocation>
        <location evidence="1">Membrane</location>
        <topology evidence="1">Multi-pass membrane protein</topology>
    </subcellularLocation>
</comment>
<dbReference type="InterPro" id="IPR012337">
    <property type="entry name" value="RNaseH-like_sf"/>
</dbReference>
<proteinExistence type="predicted"/>
<dbReference type="GO" id="GO:0016020">
    <property type="term" value="C:membrane"/>
    <property type="evidence" value="ECO:0007669"/>
    <property type="project" value="UniProtKB-SubCell"/>
</dbReference>
<dbReference type="Pfam" id="PF00153">
    <property type="entry name" value="Mito_carr"/>
    <property type="match status" value="1"/>
</dbReference>
<evidence type="ECO:0000313" key="7">
    <source>
        <dbReference type="Proteomes" id="UP000186817"/>
    </source>
</evidence>
<evidence type="ECO:0000256" key="4">
    <source>
        <dbReference type="SAM" id="MobiDB-lite"/>
    </source>
</evidence>